<evidence type="ECO:0000313" key="1">
    <source>
        <dbReference type="EMBL" id="SVC29776.1"/>
    </source>
</evidence>
<dbReference type="SUPFAM" id="SSF53383">
    <property type="entry name" value="PLP-dependent transferases"/>
    <property type="match status" value="1"/>
</dbReference>
<dbReference type="InterPro" id="IPR015424">
    <property type="entry name" value="PyrdxlP-dep_Trfase"/>
</dbReference>
<reference evidence="1" key="1">
    <citation type="submission" date="2018-05" db="EMBL/GenBank/DDBJ databases">
        <authorList>
            <person name="Lanie J.A."/>
            <person name="Ng W.-L."/>
            <person name="Kazmierczak K.M."/>
            <person name="Andrzejewski T.M."/>
            <person name="Davidsen T.M."/>
            <person name="Wayne K.J."/>
            <person name="Tettelin H."/>
            <person name="Glass J.I."/>
            <person name="Rusch D."/>
            <person name="Podicherti R."/>
            <person name="Tsui H.-C.T."/>
            <person name="Winkler M.E."/>
        </authorList>
    </citation>
    <scope>NUCLEOTIDE SEQUENCE</scope>
</reference>
<dbReference type="EMBL" id="UINC01083756">
    <property type="protein sequence ID" value="SVC29776.1"/>
    <property type="molecule type" value="Genomic_DNA"/>
</dbReference>
<proteinExistence type="predicted"/>
<accession>A0A382KZ63</accession>
<sequence length="121" mass="12986">MARRTSELSGTSVPPIEIRAEPLDAELLEDLRNHLLAGETHYTTRPGVLELRQQLTQRIVIAGGPQYDAEQETIITAGEGEALFATLLGLGLSEGARASADDEGGRHSKLFAILGIQVVQP</sequence>
<gene>
    <name evidence="1" type="ORF">METZ01_LOCUS282630</name>
</gene>
<name>A0A382KZ63_9ZZZZ</name>
<dbReference type="AlphaFoldDB" id="A0A382KZ63"/>
<protein>
    <submittedName>
        <fullName evidence="1">Uncharacterized protein</fullName>
    </submittedName>
</protein>
<organism evidence="1">
    <name type="scientific">marine metagenome</name>
    <dbReference type="NCBI Taxonomy" id="408172"/>
    <lineage>
        <taxon>unclassified sequences</taxon>
        <taxon>metagenomes</taxon>
        <taxon>ecological metagenomes</taxon>
    </lineage>
</organism>
<dbReference type="InterPro" id="IPR015421">
    <property type="entry name" value="PyrdxlP-dep_Trfase_major"/>
</dbReference>
<feature type="non-terminal residue" evidence="1">
    <location>
        <position position="121"/>
    </location>
</feature>
<dbReference type="Gene3D" id="3.40.640.10">
    <property type="entry name" value="Type I PLP-dependent aspartate aminotransferase-like (Major domain)"/>
    <property type="match status" value="1"/>
</dbReference>